<name>A0A7Z7NNI1_9BURK</name>
<proteinExistence type="predicted"/>
<accession>A0A7Z7NNI1</accession>
<protein>
    <submittedName>
        <fullName evidence="2">Uncharacterized protein</fullName>
    </submittedName>
</protein>
<gene>
    <name evidence="2" type="ORF">CBM2594_B30150</name>
</gene>
<sequence>MLHKYRLLRLLSTHPSEQRPGTIETGERHGGNNSHETHADGTHCAWHRREQSHHL</sequence>
<feature type="compositionally biased region" description="Basic and acidic residues" evidence="1">
    <location>
        <begin position="25"/>
        <end position="55"/>
    </location>
</feature>
<evidence type="ECO:0000313" key="3">
    <source>
        <dbReference type="Proteomes" id="UP000257139"/>
    </source>
</evidence>
<dbReference type="EMBL" id="LT978514">
    <property type="protein sequence ID" value="SPC22300.1"/>
    <property type="molecule type" value="Genomic_DNA"/>
</dbReference>
<evidence type="ECO:0000256" key="1">
    <source>
        <dbReference type="SAM" id="MobiDB-lite"/>
    </source>
</evidence>
<feature type="region of interest" description="Disordered" evidence="1">
    <location>
        <begin position="10"/>
        <end position="55"/>
    </location>
</feature>
<dbReference type="AlphaFoldDB" id="A0A7Z7NNI1"/>
<reference evidence="2 3" key="1">
    <citation type="submission" date="2018-01" db="EMBL/GenBank/DDBJ databases">
        <authorList>
            <person name="Clerissi C."/>
        </authorList>
    </citation>
    <scope>NUCLEOTIDE SEQUENCE [LARGE SCALE GENOMIC DNA]</scope>
    <source>
        <strain evidence="2">Cupriavidus taiwanensis STM 6021</strain>
    </source>
</reference>
<dbReference type="Proteomes" id="UP000257139">
    <property type="component" value="Chromosome CBM2594_b"/>
</dbReference>
<evidence type="ECO:0000313" key="2">
    <source>
        <dbReference type="EMBL" id="SPC22300.1"/>
    </source>
</evidence>
<organism evidence="2 3">
    <name type="scientific">Cupriavidus taiwanensis</name>
    <dbReference type="NCBI Taxonomy" id="164546"/>
    <lineage>
        <taxon>Bacteria</taxon>
        <taxon>Pseudomonadati</taxon>
        <taxon>Pseudomonadota</taxon>
        <taxon>Betaproteobacteria</taxon>
        <taxon>Burkholderiales</taxon>
        <taxon>Burkholderiaceae</taxon>
        <taxon>Cupriavidus</taxon>
    </lineage>
</organism>